<dbReference type="PANTHER" id="PTHR30478:SF0">
    <property type="entry name" value="BETA SLIDING CLAMP"/>
    <property type="match status" value="1"/>
</dbReference>
<dbReference type="GO" id="GO:0003677">
    <property type="term" value="F:DNA binding"/>
    <property type="evidence" value="ECO:0007669"/>
    <property type="project" value="UniProtKB-KW"/>
</dbReference>
<keyword evidence="7" id="KW-0239">DNA-directed DNA polymerase</keyword>
<protein>
    <submittedName>
        <fullName evidence="9">Uncharacterized protein</fullName>
    </submittedName>
</protein>
<sequence>SGKCSKCKKMRVIGIEICSYFRHKEGVWLCQEIANGSDGWVHFRSGKVIMSCRIFDGEYPDTTAHLAMGKGIKFTFPDKIVSMLERAWIFAKRSDMLEEAILIQIKDNKLNIFSKSDSGKYEESVAVEYGGKKIELTIIPYLLMDILKETKKVVIDESKLMFESKEKDWKYLSVLLDEQ</sequence>
<dbReference type="SUPFAM" id="SSF55979">
    <property type="entry name" value="DNA clamp"/>
    <property type="match status" value="1"/>
</dbReference>
<keyword evidence="5" id="KW-0548">Nucleotidyltransferase</keyword>
<keyword evidence="6" id="KW-0235">DNA replication</keyword>
<evidence type="ECO:0000313" key="9">
    <source>
        <dbReference type="EMBL" id="KKK98111.1"/>
    </source>
</evidence>
<keyword evidence="3" id="KW-0963">Cytoplasm</keyword>
<evidence type="ECO:0000256" key="4">
    <source>
        <dbReference type="ARBA" id="ARBA00022679"/>
    </source>
</evidence>
<gene>
    <name evidence="9" type="ORF">LCGC14_2646030</name>
</gene>
<organism evidence="9">
    <name type="scientific">marine sediment metagenome</name>
    <dbReference type="NCBI Taxonomy" id="412755"/>
    <lineage>
        <taxon>unclassified sequences</taxon>
        <taxon>metagenomes</taxon>
        <taxon>ecological metagenomes</taxon>
    </lineage>
</organism>
<proteinExistence type="inferred from homology"/>
<evidence type="ECO:0000256" key="3">
    <source>
        <dbReference type="ARBA" id="ARBA00022490"/>
    </source>
</evidence>
<evidence type="ECO:0000256" key="5">
    <source>
        <dbReference type="ARBA" id="ARBA00022695"/>
    </source>
</evidence>
<dbReference type="AlphaFoldDB" id="A0A0F9CNA2"/>
<evidence type="ECO:0000256" key="6">
    <source>
        <dbReference type="ARBA" id="ARBA00022705"/>
    </source>
</evidence>
<comment type="similarity">
    <text evidence="2">Belongs to the beta sliding clamp family.</text>
</comment>
<dbReference type="GO" id="GO:0009360">
    <property type="term" value="C:DNA polymerase III complex"/>
    <property type="evidence" value="ECO:0007669"/>
    <property type="project" value="InterPro"/>
</dbReference>
<dbReference type="Gene3D" id="3.70.10.10">
    <property type="match status" value="1"/>
</dbReference>
<evidence type="ECO:0000256" key="7">
    <source>
        <dbReference type="ARBA" id="ARBA00022932"/>
    </source>
</evidence>
<evidence type="ECO:0000256" key="1">
    <source>
        <dbReference type="ARBA" id="ARBA00004496"/>
    </source>
</evidence>
<dbReference type="GO" id="GO:0005737">
    <property type="term" value="C:cytoplasm"/>
    <property type="evidence" value="ECO:0007669"/>
    <property type="project" value="UniProtKB-SubCell"/>
</dbReference>
<dbReference type="InterPro" id="IPR001001">
    <property type="entry name" value="DNA_polIII_beta"/>
</dbReference>
<dbReference type="InterPro" id="IPR046938">
    <property type="entry name" value="DNA_clamp_sf"/>
</dbReference>
<accession>A0A0F9CNA2</accession>
<evidence type="ECO:0000256" key="8">
    <source>
        <dbReference type="ARBA" id="ARBA00023125"/>
    </source>
</evidence>
<reference evidence="9" key="1">
    <citation type="journal article" date="2015" name="Nature">
        <title>Complex archaea that bridge the gap between prokaryotes and eukaryotes.</title>
        <authorList>
            <person name="Spang A."/>
            <person name="Saw J.H."/>
            <person name="Jorgensen S.L."/>
            <person name="Zaremba-Niedzwiedzka K."/>
            <person name="Martijn J."/>
            <person name="Lind A.E."/>
            <person name="van Eijk R."/>
            <person name="Schleper C."/>
            <person name="Guy L."/>
            <person name="Ettema T.J."/>
        </authorList>
    </citation>
    <scope>NUCLEOTIDE SEQUENCE</scope>
</reference>
<dbReference type="PANTHER" id="PTHR30478">
    <property type="entry name" value="DNA POLYMERASE III SUBUNIT BETA"/>
    <property type="match status" value="1"/>
</dbReference>
<feature type="non-terminal residue" evidence="9">
    <location>
        <position position="1"/>
    </location>
</feature>
<name>A0A0F9CNA2_9ZZZZ</name>
<evidence type="ECO:0000256" key="2">
    <source>
        <dbReference type="ARBA" id="ARBA00010752"/>
    </source>
</evidence>
<dbReference type="EMBL" id="LAZR01045757">
    <property type="protein sequence ID" value="KKK98111.1"/>
    <property type="molecule type" value="Genomic_DNA"/>
</dbReference>
<keyword evidence="8" id="KW-0238">DNA-binding</keyword>
<dbReference type="GO" id="GO:0003887">
    <property type="term" value="F:DNA-directed DNA polymerase activity"/>
    <property type="evidence" value="ECO:0007669"/>
    <property type="project" value="UniProtKB-KW"/>
</dbReference>
<comment type="subcellular location">
    <subcellularLocation>
        <location evidence="1">Cytoplasm</location>
    </subcellularLocation>
</comment>
<keyword evidence="4" id="KW-0808">Transferase</keyword>
<comment type="caution">
    <text evidence="9">The sequence shown here is derived from an EMBL/GenBank/DDBJ whole genome shotgun (WGS) entry which is preliminary data.</text>
</comment>
<dbReference type="Gene3D" id="3.10.150.10">
    <property type="entry name" value="DNA Polymerase III, subunit A, domain 2"/>
    <property type="match status" value="1"/>
</dbReference>
<dbReference type="GO" id="GO:0006271">
    <property type="term" value="P:DNA strand elongation involved in DNA replication"/>
    <property type="evidence" value="ECO:0007669"/>
    <property type="project" value="TreeGrafter"/>
</dbReference>